<dbReference type="PANTHER" id="PTHR23028:SF53">
    <property type="entry name" value="ACYL_TRANSF_3 DOMAIN-CONTAINING PROTEIN"/>
    <property type="match status" value="1"/>
</dbReference>
<dbReference type="PANTHER" id="PTHR23028">
    <property type="entry name" value="ACETYLTRANSFERASE"/>
    <property type="match status" value="1"/>
</dbReference>
<feature type="domain" description="Acyltransferase 3" evidence="2">
    <location>
        <begin position="13"/>
        <end position="301"/>
    </location>
</feature>
<name>A0A4Y8S5P3_9SPHI</name>
<organism evidence="3 4">
    <name type="scientific">Mucilaginibacter psychrotolerans</name>
    <dbReference type="NCBI Taxonomy" id="1524096"/>
    <lineage>
        <taxon>Bacteria</taxon>
        <taxon>Pseudomonadati</taxon>
        <taxon>Bacteroidota</taxon>
        <taxon>Sphingobacteriia</taxon>
        <taxon>Sphingobacteriales</taxon>
        <taxon>Sphingobacteriaceae</taxon>
        <taxon>Mucilaginibacter</taxon>
    </lineage>
</organism>
<comment type="caution">
    <text evidence="3">The sequence shown here is derived from an EMBL/GenBank/DDBJ whole genome shotgun (WGS) entry which is preliminary data.</text>
</comment>
<keyword evidence="3" id="KW-0012">Acyltransferase</keyword>
<dbReference type="AlphaFoldDB" id="A0A4Y8S5P3"/>
<keyword evidence="4" id="KW-1185">Reference proteome</keyword>
<keyword evidence="1" id="KW-1133">Transmembrane helix</keyword>
<evidence type="ECO:0000256" key="1">
    <source>
        <dbReference type="SAM" id="Phobius"/>
    </source>
</evidence>
<feature type="transmembrane region" description="Helical" evidence="1">
    <location>
        <begin position="208"/>
        <end position="238"/>
    </location>
</feature>
<evidence type="ECO:0000313" key="4">
    <source>
        <dbReference type="Proteomes" id="UP000297540"/>
    </source>
</evidence>
<feature type="transmembrane region" description="Helical" evidence="1">
    <location>
        <begin position="82"/>
        <end position="104"/>
    </location>
</feature>
<dbReference type="OrthoDB" id="290051at2"/>
<accession>A0A4Y8S5P3</accession>
<protein>
    <submittedName>
        <fullName evidence="3">Acyltransferase</fullName>
    </submittedName>
</protein>
<reference evidence="3 4" key="1">
    <citation type="journal article" date="2017" name="Int. J. Syst. Evol. Microbiol.">
        <title>Mucilaginibacterpsychrotolerans sp. nov., isolated from peatlands.</title>
        <authorList>
            <person name="Deng Y."/>
            <person name="Shen L."/>
            <person name="Xu B."/>
            <person name="Liu Y."/>
            <person name="Gu Z."/>
            <person name="Liu H."/>
            <person name="Zhou Y."/>
        </authorList>
    </citation>
    <scope>NUCLEOTIDE SEQUENCE [LARGE SCALE GENOMIC DNA]</scope>
    <source>
        <strain evidence="3 4">NH7-4</strain>
    </source>
</reference>
<dbReference type="GO" id="GO:0016747">
    <property type="term" value="F:acyltransferase activity, transferring groups other than amino-acyl groups"/>
    <property type="evidence" value="ECO:0007669"/>
    <property type="project" value="InterPro"/>
</dbReference>
<feature type="transmembrane region" description="Helical" evidence="1">
    <location>
        <begin position="279"/>
        <end position="301"/>
    </location>
</feature>
<dbReference type="InterPro" id="IPR002656">
    <property type="entry name" value="Acyl_transf_3_dom"/>
</dbReference>
<feature type="transmembrane region" description="Helical" evidence="1">
    <location>
        <begin position="178"/>
        <end position="196"/>
    </location>
</feature>
<keyword evidence="1" id="KW-0812">Transmembrane</keyword>
<feature type="transmembrane region" description="Helical" evidence="1">
    <location>
        <begin position="16"/>
        <end position="35"/>
    </location>
</feature>
<evidence type="ECO:0000259" key="2">
    <source>
        <dbReference type="Pfam" id="PF01757"/>
    </source>
</evidence>
<dbReference type="Proteomes" id="UP000297540">
    <property type="component" value="Unassembled WGS sequence"/>
</dbReference>
<feature type="transmembrane region" description="Helical" evidence="1">
    <location>
        <begin position="41"/>
        <end position="61"/>
    </location>
</feature>
<feature type="transmembrane region" description="Helical" evidence="1">
    <location>
        <begin position="143"/>
        <end position="166"/>
    </location>
</feature>
<dbReference type="GO" id="GO:0016020">
    <property type="term" value="C:membrane"/>
    <property type="evidence" value="ECO:0007669"/>
    <property type="project" value="TreeGrafter"/>
</dbReference>
<keyword evidence="3" id="KW-0808">Transferase</keyword>
<dbReference type="GO" id="GO:0000271">
    <property type="term" value="P:polysaccharide biosynthetic process"/>
    <property type="evidence" value="ECO:0007669"/>
    <property type="project" value="TreeGrafter"/>
</dbReference>
<gene>
    <name evidence="3" type="ORF">E2R66_23900</name>
</gene>
<proteinExistence type="predicted"/>
<keyword evidence="1" id="KW-0472">Membrane</keyword>
<dbReference type="InterPro" id="IPR050879">
    <property type="entry name" value="Acyltransferase_3"/>
</dbReference>
<dbReference type="EMBL" id="SOZE01000037">
    <property type="protein sequence ID" value="TFF33925.1"/>
    <property type="molecule type" value="Genomic_DNA"/>
</dbReference>
<sequence length="318" mass="36177">MPQTLKQRPHIPQVDYIRAFASMAVALFHLGGKVLPVLKYGWLGVYMFFVLSGFIICRALPQKYSWRMAGRFIGKRMIRIEPPYLISIALVLLVNVLLAYLSLIPSARPEWGNLASHIAYLNNFNGRPYVNPVYWTLGIELQFYLFVALMFPFIASRWGAWLLLALNGLSCLIHLPGINLFAYFPVFALGILYYLYRSSWLNALSASLFMLSVAAMSYFTAGWMETAAALAALLLLWLPLKRNRVLRFFSDISFSLYLTHDTVGSNLVVYMGQVLPKTFLYKGAEFAGGILVSILFAYLFYKYVEQPFLKLSKSIAYT</sequence>
<evidence type="ECO:0000313" key="3">
    <source>
        <dbReference type="EMBL" id="TFF33925.1"/>
    </source>
</evidence>
<dbReference type="Pfam" id="PF01757">
    <property type="entry name" value="Acyl_transf_3"/>
    <property type="match status" value="1"/>
</dbReference>
<dbReference type="RefSeq" id="WP_133235624.1">
    <property type="nucleotide sequence ID" value="NZ_SOZE01000037.1"/>
</dbReference>